<feature type="transmembrane region" description="Helical" evidence="7">
    <location>
        <begin position="16"/>
        <end position="36"/>
    </location>
</feature>
<evidence type="ECO:0000256" key="3">
    <source>
        <dbReference type="ARBA" id="ARBA00022553"/>
    </source>
</evidence>
<dbReference type="Gene3D" id="1.10.287.130">
    <property type="match status" value="1"/>
</dbReference>
<feature type="transmembrane region" description="Helical" evidence="7">
    <location>
        <begin position="277"/>
        <end position="295"/>
    </location>
</feature>
<evidence type="ECO:0000259" key="8">
    <source>
        <dbReference type="PROSITE" id="PS50109"/>
    </source>
</evidence>
<evidence type="ECO:0000313" key="10">
    <source>
        <dbReference type="EMBL" id="WOB09954.1"/>
    </source>
</evidence>
<dbReference type="InterPro" id="IPR003661">
    <property type="entry name" value="HisK_dim/P_dom"/>
</dbReference>
<dbReference type="InterPro" id="IPR000014">
    <property type="entry name" value="PAS"/>
</dbReference>
<evidence type="ECO:0000256" key="4">
    <source>
        <dbReference type="ARBA" id="ARBA00022679"/>
    </source>
</evidence>
<dbReference type="CDD" id="cd18774">
    <property type="entry name" value="PDC2_HK_sensor"/>
    <property type="match status" value="1"/>
</dbReference>
<dbReference type="PROSITE" id="PS50113">
    <property type="entry name" value="PAC"/>
    <property type="match status" value="1"/>
</dbReference>
<dbReference type="Pfam" id="PF00512">
    <property type="entry name" value="HisKA"/>
    <property type="match status" value="1"/>
</dbReference>
<dbReference type="Gene3D" id="2.10.70.100">
    <property type="match status" value="1"/>
</dbReference>
<protein>
    <recommendedName>
        <fullName evidence="2">histidine kinase</fullName>
        <ecNumber evidence="2">2.7.13.3</ecNumber>
    </recommendedName>
</protein>
<sequence>MSPLRPRPVRALTRRLVFAAIVPGWVLALVMVWSAYQRERDNRLEAMLQTARAMAYQADRELGTSIGVLQALATSTRIDEGDDRGFHERASDVLKLSGGDNIVLFDTALQGRVSVAHPFGTPLPKLERDRFPTVLASLQPAVSDLFIGQMSRQPQVAVAVPVVREGRAIARLEMVFKPARFQQIIDRQGFDPEWTVGILDGASQIVARNRDAARHIGQPVAPVVQEQLSRRDEGIFQGHTSDGIDTIACFTRSGTYGWSVAIGMPVRVLHAELARRLGLVFGAGVLLLVLGWWLASFMARRIAEPVQALVGPALAIGRGEPAMPAASELTEANDVAHALSQAQALLQQREDARLRAEAARVESESLLRLALDASEIGDWDMDLRSGEIQHSARHDRSFGHAEPLARWTLDDFWRQVHPDDRARVAAHMDETLRTRAPRWRQEFRVIWPDGSVHWLATSGMLVVEDGEPARLLGMVIDITDRVEAEALRVQRVQLEAENRQVVEASRVKSEFLANMSHELRTPLNAVIGFADILRSPLLPADSPKRDEYLGHIANGGRHLLELINDVLDLAKVEAGKLQLTPLPLDLPGLVGEVTGMLQAEAERKRIVVEVQLDPSLDDLVLDPARLKQVLYNFLSNAIKFTGPGGRVQLRAVAEDESWWRIEVEDNGVGIAAADQARLFMPFQQVHTGLAKTHGGTGLGLALTRRLAELQGGSVGLRSEPGVGSVFHVRLPRRAAPGALP</sequence>
<dbReference type="RefSeq" id="WP_316702832.1">
    <property type="nucleotide sequence ID" value="NZ_CP136336.1"/>
</dbReference>
<dbReference type="InterPro" id="IPR000700">
    <property type="entry name" value="PAS-assoc_C"/>
</dbReference>
<keyword evidence="7" id="KW-0812">Transmembrane</keyword>
<keyword evidence="11" id="KW-1185">Reference proteome</keyword>
<dbReference type="CDD" id="cd00130">
    <property type="entry name" value="PAS"/>
    <property type="match status" value="1"/>
</dbReference>
<dbReference type="InterPro" id="IPR013655">
    <property type="entry name" value="PAS_fold_3"/>
</dbReference>
<dbReference type="SUPFAM" id="SSF55785">
    <property type="entry name" value="PYP-like sensor domain (PAS domain)"/>
    <property type="match status" value="1"/>
</dbReference>
<dbReference type="CDD" id="cd16922">
    <property type="entry name" value="HATPase_EvgS-ArcB-TorS-like"/>
    <property type="match status" value="1"/>
</dbReference>
<keyword evidence="3" id="KW-0597">Phosphoprotein</keyword>
<keyword evidence="7" id="KW-1133">Transmembrane helix</keyword>
<dbReference type="PROSITE" id="PS50109">
    <property type="entry name" value="HIS_KIN"/>
    <property type="match status" value="1"/>
</dbReference>
<keyword evidence="4" id="KW-0808">Transferase</keyword>
<dbReference type="SMART" id="SM00388">
    <property type="entry name" value="HisKA"/>
    <property type="match status" value="1"/>
</dbReference>
<dbReference type="Pfam" id="PF02518">
    <property type="entry name" value="HATPase_c"/>
    <property type="match status" value="1"/>
</dbReference>
<accession>A0ABZ0CYC8</accession>
<evidence type="ECO:0000256" key="7">
    <source>
        <dbReference type="SAM" id="Phobius"/>
    </source>
</evidence>
<dbReference type="InterPro" id="IPR035965">
    <property type="entry name" value="PAS-like_dom_sf"/>
</dbReference>
<dbReference type="Proteomes" id="UP001303946">
    <property type="component" value="Chromosome"/>
</dbReference>
<organism evidence="10 11">
    <name type="scientific">Piscinibacter gummiphilus</name>
    <dbReference type="NCBI Taxonomy" id="946333"/>
    <lineage>
        <taxon>Bacteria</taxon>
        <taxon>Pseudomonadati</taxon>
        <taxon>Pseudomonadota</taxon>
        <taxon>Betaproteobacteria</taxon>
        <taxon>Burkholderiales</taxon>
        <taxon>Sphaerotilaceae</taxon>
        <taxon>Piscinibacter</taxon>
    </lineage>
</organism>
<dbReference type="EC" id="2.7.13.3" evidence="2"/>
<evidence type="ECO:0000256" key="2">
    <source>
        <dbReference type="ARBA" id="ARBA00012438"/>
    </source>
</evidence>
<evidence type="ECO:0000256" key="5">
    <source>
        <dbReference type="ARBA" id="ARBA00022777"/>
    </source>
</evidence>
<dbReference type="SMART" id="SM00387">
    <property type="entry name" value="HATPase_c"/>
    <property type="match status" value="1"/>
</dbReference>
<dbReference type="Gene3D" id="3.30.565.10">
    <property type="entry name" value="Histidine kinase-like ATPase, C-terminal domain"/>
    <property type="match status" value="1"/>
</dbReference>
<dbReference type="InterPro" id="IPR050736">
    <property type="entry name" value="Sensor_HK_Regulatory"/>
</dbReference>
<dbReference type="SUPFAM" id="SSF55874">
    <property type="entry name" value="ATPase domain of HSP90 chaperone/DNA topoisomerase II/histidine kinase"/>
    <property type="match status" value="1"/>
</dbReference>
<dbReference type="PRINTS" id="PR00344">
    <property type="entry name" value="BCTRLSENSOR"/>
</dbReference>
<dbReference type="Pfam" id="PF08447">
    <property type="entry name" value="PAS_3"/>
    <property type="match status" value="1"/>
</dbReference>
<dbReference type="PANTHER" id="PTHR43711:SF1">
    <property type="entry name" value="HISTIDINE KINASE 1"/>
    <property type="match status" value="1"/>
</dbReference>
<evidence type="ECO:0000259" key="9">
    <source>
        <dbReference type="PROSITE" id="PS50113"/>
    </source>
</evidence>
<dbReference type="InterPro" id="IPR003594">
    <property type="entry name" value="HATPase_dom"/>
</dbReference>
<comment type="catalytic activity">
    <reaction evidence="1">
        <text>ATP + protein L-histidine = ADP + protein N-phospho-L-histidine.</text>
        <dbReference type="EC" id="2.7.13.3"/>
    </reaction>
</comment>
<keyword evidence="10" id="KW-0547">Nucleotide-binding</keyword>
<dbReference type="CDD" id="cd00082">
    <property type="entry name" value="HisKA"/>
    <property type="match status" value="1"/>
</dbReference>
<keyword evidence="6" id="KW-0902">Two-component regulatory system</keyword>
<keyword evidence="7" id="KW-0472">Membrane</keyword>
<dbReference type="Gene3D" id="3.30.450.20">
    <property type="entry name" value="PAS domain"/>
    <property type="match status" value="2"/>
</dbReference>
<reference evidence="10 11" key="1">
    <citation type="submission" date="2023-10" db="EMBL/GenBank/DDBJ databases">
        <title>Bacteria for the degradation of biodegradable plastic PBAT(Polybutylene adipate terephthalate).</title>
        <authorList>
            <person name="Weon H.-Y."/>
            <person name="Yeon J."/>
        </authorList>
    </citation>
    <scope>NUCLEOTIDE SEQUENCE [LARGE SCALE GENOMIC DNA]</scope>
    <source>
        <strain evidence="10 11">SBD 7-3</strain>
    </source>
</reference>
<feature type="domain" description="PAC" evidence="9">
    <location>
        <begin position="439"/>
        <end position="490"/>
    </location>
</feature>
<dbReference type="InterPro" id="IPR005467">
    <property type="entry name" value="His_kinase_dom"/>
</dbReference>
<dbReference type="GO" id="GO:0005524">
    <property type="term" value="F:ATP binding"/>
    <property type="evidence" value="ECO:0007669"/>
    <property type="project" value="UniProtKB-KW"/>
</dbReference>
<gene>
    <name evidence="10" type="ORF">RXV79_07765</name>
</gene>
<evidence type="ECO:0000256" key="6">
    <source>
        <dbReference type="ARBA" id="ARBA00023012"/>
    </source>
</evidence>
<dbReference type="SUPFAM" id="SSF47384">
    <property type="entry name" value="Homodimeric domain of signal transducing histidine kinase"/>
    <property type="match status" value="1"/>
</dbReference>
<dbReference type="InterPro" id="IPR001610">
    <property type="entry name" value="PAC"/>
</dbReference>
<dbReference type="SMART" id="SM00086">
    <property type="entry name" value="PAC"/>
    <property type="match status" value="1"/>
</dbReference>
<dbReference type="InterPro" id="IPR036890">
    <property type="entry name" value="HATPase_C_sf"/>
</dbReference>
<dbReference type="InterPro" id="IPR036097">
    <property type="entry name" value="HisK_dim/P_sf"/>
</dbReference>
<dbReference type="InterPro" id="IPR004358">
    <property type="entry name" value="Sig_transdc_His_kin-like_C"/>
</dbReference>
<keyword evidence="10" id="KW-0067">ATP-binding</keyword>
<dbReference type="EMBL" id="CP136336">
    <property type="protein sequence ID" value="WOB09954.1"/>
    <property type="molecule type" value="Genomic_DNA"/>
</dbReference>
<feature type="domain" description="Histidine kinase" evidence="8">
    <location>
        <begin position="514"/>
        <end position="734"/>
    </location>
</feature>
<proteinExistence type="predicted"/>
<evidence type="ECO:0000313" key="11">
    <source>
        <dbReference type="Proteomes" id="UP001303946"/>
    </source>
</evidence>
<name>A0ABZ0CYC8_9BURK</name>
<keyword evidence="5" id="KW-0418">Kinase</keyword>
<dbReference type="NCBIfam" id="TIGR00229">
    <property type="entry name" value="sensory_box"/>
    <property type="match status" value="1"/>
</dbReference>
<dbReference type="PANTHER" id="PTHR43711">
    <property type="entry name" value="TWO-COMPONENT HISTIDINE KINASE"/>
    <property type="match status" value="1"/>
</dbReference>
<evidence type="ECO:0000256" key="1">
    <source>
        <dbReference type="ARBA" id="ARBA00000085"/>
    </source>
</evidence>